<feature type="chain" id="PRO_5032939887" evidence="5">
    <location>
        <begin position="24"/>
        <end position="342"/>
    </location>
</feature>
<keyword evidence="4" id="KW-0143">Chaperone</keyword>
<keyword evidence="7" id="KW-1185">Reference proteome</keyword>
<keyword evidence="2" id="KW-0547">Nucleotide-binding</keyword>
<comment type="caution">
    <text evidence="6">The sequence shown here is derived from an EMBL/GenBank/DDBJ whole genome shotgun (WGS) entry which is preliminary data.</text>
</comment>
<dbReference type="Proteomes" id="UP000645828">
    <property type="component" value="Unassembled WGS sequence"/>
</dbReference>
<dbReference type="SUPFAM" id="SSF48592">
    <property type="entry name" value="GroEL equatorial domain-like"/>
    <property type="match status" value="1"/>
</dbReference>
<dbReference type="InterPro" id="IPR002194">
    <property type="entry name" value="Chaperonin_TCP-1_CS"/>
</dbReference>
<evidence type="ECO:0000256" key="4">
    <source>
        <dbReference type="ARBA" id="ARBA00023186"/>
    </source>
</evidence>
<evidence type="ECO:0000256" key="5">
    <source>
        <dbReference type="SAM" id="SignalP"/>
    </source>
</evidence>
<gene>
    <name evidence="6" type="ORF">NYPRO_LOCUS9632</name>
</gene>
<keyword evidence="3" id="KW-0067">ATP-binding</keyword>
<dbReference type="EMBL" id="CAJHUB010000678">
    <property type="protein sequence ID" value="CAD7676837.1"/>
    <property type="molecule type" value="Genomic_DNA"/>
</dbReference>
<evidence type="ECO:0000313" key="6">
    <source>
        <dbReference type="EMBL" id="CAD7676837.1"/>
    </source>
</evidence>
<dbReference type="AlphaFoldDB" id="A0A811YNJ1"/>
<dbReference type="GO" id="GO:0016887">
    <property type="term" value="F:ATP hydrolysis activity"/>
    <property type="evidence" value="ECO:0007669"/>
    <property type="project" value="InterPro"/>
</dbReference>
<dbReference type="GO" id="GO:0140662">
    <property type="term" value="F:ATP-dependent protein folding chaperone"/>
    <property type="evidence" value="ECO:0007669"/>
    <property type="project" value="InterPro"/>
</dbReference>
<evidence type="ECO:0000256" key="1">
    <source>
        <dbReference type="ARBA" id="ARBA00008020"/>
    </source>
</evidence>
<sequence length="342" mass="37572">MLSWLWTLCTPGLLFLCWLAVAAMRTLNPKAEVARAQMALAVNISAAQDMLRTNLGPKGTMKMLVSDARDINLTKDSSVLLHEMQIQYPIASLIAKVATAQDDITGDAAKEKALQFLEQVKVSKEMGLKTHINVARTSILDSILGIKKQDELLDLFMLRSVEDAYILMCSCGKKLVKAERNFIEDRVKKNRTEKVCGIDIFSLNLTLACGGVALNSSADLNPDCFRHAGLKSNNPHSITLLKGPNKHTFTQRCNKGWHKDCARAVEVEITEALVKAQCKRQGPAWSSNNSGFELQETWAEHSESDLLVGVNLNTGEPCCTVVATIILLVDEIMRTGTSSLKG</sequence>
<protein>
    <submittedName>
        <fullName evidence="6">(raccoon dog) hypothetical protein</fullName>
    </submittedName>
</protein>
<dbReference type="InterPro" id="IPR002423">
    <property type="entry name" value="Cpn60/GroEL/TCP-1"/>
</dbReference>
<reference evidence="6" key="1">
    <citation type="submission" date="2020-12" db="EMBL/GenBank/DDBJ databases">
        <authorList>
            <consortium name="Molecular Ecology Group"/>
        </authorList>
    </citation>
    <scope>NUCLEOTIDE SEQUENCE</scope>
    <source>
        <strain evidence="6">TBG_1078</strain>
    </source>
</reference>
<dbReference type="Gene3D" id="1.10.560.10">
    <property type="entry name" value="GroEL-like equatorial domain"/>
    <property type="match status" value="1"/>
</dbReference>
<dbReference type="PROSITE" id="PS00750">
    <property type="entry name" value="TCP1_1"/>
    <property type="match status" value="1"/>
</dbReference>
<evidence type="ECO:0000256" key="2">
    <source>
        <dbReference type="ARBA" id="ARBA00022741"/>
    </source>
</evidence>
<dbReference type="InterPro" id="IPR027413">
    <property type="entry name" value="GROEL-like_equatorial_sf"/>
</dbReference>
<keyword evidence="5" id="KW-0732">Signal</keyword>
<feature type="signal peptide" evidence="5">
    <location>
        <begin position="1"/>
        <end position="23"/>
    </location>
</feature>
<accession>A0A811YNJ1</accession>
<dbReference type="GO" id="GO:0005832">
    <property type="term" value="C:chaperonin-containing T-complex"/>
    <property type="evidence" value="ECO:0007669"/>
    <property type="project" value="UniProtKB-ARBA"/>
</dbReference>
<evidence type="ECO:0000313" key="7">
    <source>
        <dbReference type="Proteomes" id="UP000645828"/>
    </source>
</evidence>
<organism evidence="6 7">
    <name type="scientific">Nyctereutes procyonoides</name>
    <name type="common">Raccoon dog</name>
    <name type="synonym">Canis procyonoides</name>
    <dbReference type="NCBI Taxonomy" id="34880"/>
    <lineage>
        <taxon>Eukaryota</taxon>
        <taxon>Metazoa</taxon>
        <taxon>Chordata</taxon>
        <taxon>Craniata</taxon>
        <taxon>Vertebrata</taxon>
        <taxon>Euteleostomi</taxon>
        <taxon>Mammalia</taxon>
        <taxon>Eutheria</taxon>
        <taxon>Laurasiatheria</taxon>
        <taxon>Carnivora</taxon>
        <taxon>Caniformia</taxon>
        <taxon>Canidae</taxon>
        <taxon>Nyctereutes</taxon>
    </lineage>
</organism>
<dbReference type="InterPro" id="IPR017998">
    <property type="entry name" value="Chaperone_TCP-1"/>
</dbReference>
<evidence type="ECO:0000256" key="3">
    <source>
        <dbReference type="ARBA" id="ARBA00022840"/>
    </source>
</evidence>
<comment type="similarity">
    <text evidence="1">Belongs to the TCP-1 chaperonin family.</text>
</comment>
<dbReference type="Pfam" id="PF00118">
    <property type="entry name" value="Cpn60_TCP1"/>
    <property type="match status" value="1"/>
</dbReference>
<proteinExistence type="inferred from homology"/>
<dbReference type="GO" id="GO:0005524">
    <property type="term" value="F:ATP binding"/>
    <property type="evidence" value="ECO:0007669"/>
    <property type="project" value="UniProtKB-KW"/>
</dbReference>
<name>A0A811YNJ1_NYCPR</name>
<dbReference type="GO" id="GO:0051082">
    <property type="term" value="F:unfolded protein binding"/>
    <property type="evidence" value="ECO:0007669"/>
    <property type="project" value="InterPro"/>
</dbReference>
<dbReference type="PANTHER" id="PTHR11353">
    <property type="entry name" value="CHAPERONIN"/>
    <property type="match status" value="1"/>
</dbReference>